<comment type="caution">
    <text evidence="4">The sequence shown here is derived from an EMBL/GenBank/DDBJ whole genome shotgun (WGS) entry which is preliminary data.</text>
</comment>
<feature type="compositionally biased region" description="Basic residues" evidence="3">
    <location>
        <begin position="651"/>
        <end position="664"/>
    </location>
</feature>
<keyword evidence="5" id="KW-1185">Reference proteome</keyword>
<dbReference type="Gene3D" id="1.25.40.10">
    <property type="entry name" value="Tetratricopeptide repeat domain"/>
    <property type="match status" value="2"/>
</dbReference>
<feature type="region of interest" description="Disordered" evidence="3">
    <location>
        <begin position="407"/>
        <end position="452"/>
    </location>
</feature>
<feature type="compositionally biased region" description="Polar residues" evidence="3">
    <location>
        <begin position="957"/>
        <end position="966"/>
    </location>
</feature>
<organism evidence="4 5">
    <name type="scientific">[Myrmecia] bisecta</name>
    <dbReference type="NCBI Taxonomy" id="41462"/>
    <lineage>
        <taxon>Eukaryota</taxon>
        <taxon>Viridiplantae</taxon>
        <taxon>Chlorophyta</taxon>
        <taxon>core chlorophytes</taxon>
        <taxon>Trebouxiophyceae</taxon>
        <taxon>Trebouxiales</taxon>
        <taxon>Trebouxiaceae</taxon>
        <taxon>Myrmecia</taxon>
    </lineage>
</organism>
<proteinExistence type="inferred from homology"/>
<comment type="similarity">
    <text evidence="1">Belongs to the sel-1 family.</text>
</comment>
<evidence type="ECO:0000256" key="1">
    <source>
        <dbReference type="ARBA" id="ARBA00038101"/>
    </source>
</evidence>
<feature type="compositionally biased region" description="Polar residues" evidence="3">
    <location>
        <begin position="606"/>
        <end position="621"/>
    </location>
</feature>
<feature type="region of interest" description="Disordered" evidence="3">
    <location>
        <begin position="928"/>
        <end position="993"/>
    </location>
</feature>
<feature type="compositionally biased region" description="Polar residues" evidence="3">
    <location>
        <begin position="878"/>
        <end position="888"/>
    </location>
</feature>
<name>A0AAW1QQF0_9CHLO</name>
<feature type="region of interest" description="Disordered" evidence="3">
    <location>
        <begin position="1"/>
        <end position="22"/>
    </location>
</feature>
<sequence length="1021" mass="107582">MGLSAALPAPPSNHPGGSPGNWQEQWRQAEGQAQCLEGDRHFFGHGCPCSWELAFRCYTKAAELGSAAGMCRLAACYQKGRGCLKDEAAAVHWYRRAAGHADLDALHALGELYESGELAAAGVAQDFKKAAKYYRRAAEAGHLGSQASLGFLYEQGLGLAQEPAAALKWYTAAAERGHAKAQNNLGALLSCGAPPNVEADPEAAVEWYRKSSQQGNAAAMNNLGIAAEEGAGMERDLEAAAALYRVAAEMGHGPAHANLAHLCVAQQDWVQAEEHFRRAADAGEGDAWLHLGTIYEHGLGHVRDLHAALRYYERAAAHGVLQADDCIGQALDKIDSQVGLDADPGELLERVHNSDACLASAKAELAVLRARLERSQAECETLHDELQLSGSGSHSFPAAAVTGRTLTAGGPTLTSSGSFLSAGREPSGGSMRRSSSMEQLGSSLSGGGRRTGSILNYRSPLLGRKNNSMPTDLLRSLVGRVYDDAAAADAGSQGQRQQFTTPATSTSPEFAGGPPATASVAAQPATAVARSGSLTPPGQAAEDQSLPVMRKAPAVDRSAILDSTGPLELRDQRSVTRAAAMPQPPAAAPVRPPGTALGSAPRQFSLKKSPSPLFSRQSSAARSVLEVSGPSYEAGPPSPTRRMNADATQRLQRKLAQRRERRKSSMGPIFSFTSRAASESRGHAAAEPLALPCGKSMAKAGGPGQARGTAASQRFVEKMTIMERVQQMSNRQLVKLKADNALLEDRAKDAEATATTLGQVMQKLYVRVMALEEQLRSAGLQPVQPAGTTIDTVAGIPVDDLGVAYSLPTAQLYNVFALRRPIDVPLDDEYGDVDDGFNAVPPEFFSTGSHHPPLGRRASVSAMHDAPPLPHATAPATMQGSEEASKQPSLLASSSSRRLSNPEVPPIRAAFDQSLRKQTLHNAMRLSTDVNQGPLGDEGLAGTPTAAPIGSEPTAGDPTNPTGQPTPAQPKKPRSILSQKSASDLSLKERRNSRLTIRIQGDAEPVLPAARSMVRASSTLT</sequence>
<evidence type="ECO:0000256" key="3">
    <source>
        <dbReference type="SAM" id="MobiDB-lite"/>
    </source>
</evidence>
<dbReference type="PANTHER" id="PTHR11102:SF160">
    <property type="entry name" value="ERAD-ASSOCIATED E3 UBIQUITIN-PROTEIN LIGASE COMPONENT HRD3"/>
    <property type="match status" value="1"/>
</dbReference>
<reference evidence="4 5" key="1">
    <citation type="journal article" date="2024" name="Nat. Commun.">
        <title>Phylogenomics reveals the evolutionary origins of lichenization in chlorophyte algae.</title>
        <authorList>
            <person name="Puginier C."/>
            <person name="Libourel C."/>
            <person name="Otte J."/>
            <person name="Skaloud P."/>
            <person name="Haon M."/>
            <person name="Grisel S."/>
            <person name="Petersen M."/>
            <person name="Berrin J.G."/>
            <person name="Delaux P.M."/>
            <person name="Dal Grande F."/>
            <person name="Keller J."/>
        </authorList>
    </citation>
    <scope>NUCLEOTIDE SEQUENCE [LARGE SCALE GENOMIC DNA]</scope>
    <source>
        <strain evidence="4 5">SAG 2043</strain>
    </source>
</reference>
<feature type="coiled-coil region" evidence="2">
    <location>
        <begin position="358"/>
        <end position="385"/>
    </location>
</feature>
<dbReference type="InterPro" id="IPR006597">
    <property type="entry name" value="Sel1-like"/>
</dbReference>
<dbReference type="SUPFAM" id="SSF81901">
    <property type="entry name" value="HCP-like"/>
    <property type="match status" value="2"/>
</dbReference>
<dbReference type="Proteomes" id="UP001489004">
    <property type="component" value="Unassembled WGS sequence"/>
</dbReference>
<gene>
    <name evidence="4" type="ORF">WJX72_002649</name>
</gene>
<evidence type="ECO:0000256" key="2">
    <source>
        <dbReference type="SAM" id="Coils"/>
    </source>
</evidence>
<dbReference type="Pfam" id="PF08238">
    <property type="entry name" value="Sel1"/>
    <property type="match status" value="8"/>
</dbReference>
<feature type="compositionally biased region" description="Pro residues" evidence="3">
    <location>
        <begin position="582"/>
        <end position="592"/>
    </location>
</feature>
<feature type="region of interest" description="Disordered" evidence="3">
    <location>
        <begin position="488"/>
        <end position="547"/>
    </location>
</feature>
<dbReference type="SMART" id="SM00671">
    <property type="entry name" value="SEL1"/>
    <property type="match status" value="8"/>
</dbReference>
<accession>A0AAW1QQF0</accession>
<protein>
    <submittedName>
        <fullName evidence="4">Uncharacterized protein</fullName>
    </submittedName>
</protein>
<keyword evidence="2" id="KW-0175">Coiled coil</keyword>
<dbReference type="InterPro" id="IPR050767">
    <property type="entry name" value="Sel1_AlgK"/>
</dbReference>
<dbReference type="EMBL" id="JALJOR010000002">
    <property type="protein sequence ID" value="KAK9823423.1"/>
    <property type="molecule type" value="Genomic_DNA"/>
</dbReference>
<feature type="region of interest" description="Disordered" evidence="3">
    <location>
        <begin position="844"/>
        <end position="905"/>
    </location>
</feature>
<dbReference type="InterPro" id="IPR011990">
    <property type="entry name" value="TPR-like_helical_dom_sf"/>
</dbReference>
<feature type="compositionally biased region" description="Low complexity" evidence="3">
    <location>
        <begin position="514"/>
        <end position="529"/>
    </location>
</feature>
<feature type="region of interest" description="Disordered" evidence="3">
    <location>
        <begin position="576"/>
        <end position="683"/>
    </location>
</feature>
<feature type="compositionally biased region" description="Polar residues" evidence="3">
    <location>
        <begin position="492"/>
        <end position="508"/>
    </location>
</feature>
<feature type="compositionally biased region" description="Low complexity" evidence="3">
    <location>
        <begin position="427"/>
        <end position="443"/>
    </location>
</feature>
<dbReference type="AlphaFoldDB" id="A0AAW1QQF0"/>
<evidence type="ECO:0000313" key="5">
    <source>
        <dbReference type="Proteomes" id="UP001489004"/>
    </source>
</evidence>
<evidence type="ECO:0000313" key="4">
    <source>
        <dbReference type="EMBL" id="KAK9823423.1"/>
    </source>
</evidence>
<feature type="compositionally biased region" description="Low complexity" evidence="3">
    <location>
        <begin position="889"/>
        <end position="899"/>
    </location>
</feature>
<dbReference type="PANTHER" id="PTHR11102">
    <property type="entry name" value="SEL-1-LIKE PROTEIN"/>
    <property type="match status" value="1"/>
</dbReference>